<organism evidence="2 3">
    <name type="scientific">Seongchinamella unica</name>
    <dbReference type="NCBI Taxonomy" id="2547392"/>
    <lineage>
        <taxon>Bacteria</taxon>
        <taxon>Pseudomonadati</taxon>
        <taxon>Pseudomonadota</taxon>
        <taxon>Gammaproteobacteria</taxon>
        <taxon>Cellvibrionales</taxon>
        <taxon>Halieaceae</taxon>
        <taxon>Seongchinamella</taxon>
    </lineage>
</organism>
<keyword evidence="1" id="KW-0812">Transmembrane</keyword>
<gene>
    <name evidence="2" type="ORF">E2F43_06710</name>
</gene>
<dbReference type="Proteomes" id="UP000295554">
    <property type="component" value="Unassembled WGS sequence"/>
</dbReference>
<feature type="transmembrane region" description="Helical" evidence="1">
    <location>
        <begin position="71"/>
        <end position="92"/>
    </location>
</feature>
<feature type="transmembrane region" description="Helical" evidence="1">
    <location>
        <begin position="127"/>
        <end position="150"/>
    </location>
</feature>
<accession>A0A4R5LWS9</accession>
<name>A0A4R5LWS9_9GAMM</name>
<keyword evidence="1" id="KW-1133">Transmembrane helix</keyword>
<dbReference type="AlphaFoldDB" id="A0A4R5LWS9"/>
<protein>
    <submittedName>
        <fullName evidence="2">DUF1761 domain-containing protein</fullName>
    </submittedName>
</protein>
<sequence length="151" mass="15772">MACARLLKNPIAREVALEVEISINLTAAIVATVASFILGGLWYGPAFGQRWQALVGLADEEIASSGPPLKIFTAAFVLTLVQALMLSAIIPADPNVTVGLVYALVIGIGFVATAFGVNYLFSRSPRALFAIDAGFNVLQFALMGAIIGAFG</sequence>
<keyword evidence="1" id="KW-0472">Membrane</keyword>
<feature type="transmembrane region" description="Helical" evidence="1">
    <location>
        <begin position="21"/>
        <end position="43"/>
    </location>
</feature>
<dbReference type="Pfam" id="PF08570">
    <property type="entry name" value="DUF1761"/>
    <property type="match status" value="1"/>
</dbReference>
<reference evidence="2 3" key="1">
    <citation type="submission" date="2019-03" db="EMBL/GenBank/DDBJ databases">
        <title>Seongchinamella monodicae gen. nov., sp. nov., a novel member of the Gammaproteobacteria isolated from a tidal mudflat of beach.</title>
        <authorList>
            <person name="Yang H.G."/>
            <person name="Kang J.W."/>
            <person name="Lee S.D."/>
        </authorList>
    </citation>
    <scope>NUCLEOTIDE SEQUENCE [LARGE SCALE GENOMIC DNA]</scope>
    <source>
        <strain evidence="2 3">GH4-78</strain>
    </source>
</reference>
<comment type="caution">
    <text evidence="2">The sequence shown here is derived from an EMBL/GenBank/DDBJ whole genome shotgun (WGS) entry which is preliminary data.</text>
</comment>
<proteinExistence type="predicted"/>
<evidence type="ECO:0000313" key="2">
    <source>
        <dbReference type="EMBL" id="TDG15910.1"/>
    </source>
</evidence>
<feature type="transmembrane region" description="Helical" evidence="1">
    <location>
        <begin position="99"/>
        <end position="121"/>
    </location>
</feature>
<dbReference type="OrthoDB" id="333057at2"/>
<dbReference type="EMBL" id="SMSE01000001">
    <property type="protein sequence ID" value="TDG15910.1"/>
    <property type="molecule type" value="Genomic_DNA"/>
</dbReference>
<dbReference type="InterPro" id="IPR013879">
    <property type="entry name" value="DUF1761"/>
</dbReference>
<evidence type="ECO:0000313" key="3">
    <source>
        <dbReference type="Proteomes" id="UP000295554"/>
    </source>
</evidence>
<keyword evidence="3" id="KW-1185">Reference proteome</keyword>
<evidence type="ECO:0000256" key="1">
    <source>
        <dbReference type="SAM" id="Phobius"/>
    </source>
</evidence>